<feature type="transmembrane region" description="Helical" evidence="1">
    <location>
        <begin position="7"/>
        <end position="28"/>
    </location>
</feature>
<dbReference type="PANTHER" id="PTHR36834:SF1">
    <property type="entry name" value="INTEGRAL MEMBRANE PROTEIN"/>
    <property type="match status" value="1"/>
</dbReference>
<feature type="transmembrane region" description="Helical" evidence="1">
    <location>
        <begin position="75"/>
        <end position="93"/>
    </location>
</feature>
<dbReference type="InterPro" id="IPR053150">
    <property type="entry name" value="Teicoplanin_resist-assoc"/>
</dbReference>
<keyword evidence="1" id="KW-0472">Membrane</keyword>
<dbReference type="OrthoDB" id="4822551at2"/>
<dbReference type="PANTHER" id="PTHR36834">
    <property type="entry name" value="MEMBRANE PROTEIN-RELATED"/>
    <property type="match status" value="1"/>
</dbReference>
<proteinExistence type="predicted"/>
<evidence type="ECO:0000313" key="3">
    <source>
        <dbReference type="EMBL" id="PPA70754.1"/>
    </source>
</evidence>
<evidence type="ECO:0000313" key="4">
    <source>
        <dbReference type="Proteomes" id="UP000239047"/>
    </source>
</evidence>
<keyword evidence="1" id="KW-0812">Transmembrane</keyword>
<name>A0A2S5GCX0_9BACL</name>
<accession>A0A2S5GCX0</accession>
<feature type="transmembrane region" description="Helical" evidence="1">
    <location>
        <begin position="99"/>
        <end position="118"/>
    </location>
</feature>
<dbReference type="RefSeq" id="WP_104057504.1">
    <property type="nucleotide sequence ID" value="NZ_PREZ01000003.1"/>
</dbReference>
<keyword evidence="1" id="KW-1133">Transmembrane helix</keyword>
<comment type="caution">
    <text evidence="3">The sequence shown here is derived from an EMBL/GenBank/DDBJ whole genome shotgun (WGS) entry which is preliminary data.</text>
</comment>
<organism evidence="3 4">
    <name type="scientific">Jeotgalibacillus proteolyticus</name>
    <dbReference type="NCBI Taxonomy" id="2082395"/>
    <lineage>
        <taxon>Bacteria</taxon>
        <taxon>Bacillati</taxon>
        <taxon>Bacillota</taxon>
        <taxon>Bacilli</taxon>
        <taxon>Bacillales</taxon>
        <taxon>Caryophanaceae</taxon>
        <taxon>Jeotgalibacillus</taxon>
    </lineage>
</organism>
<evidence type="ECO:0000256" key="1">
    <source>
        <dbReference type="SAM" id="Phobius"/>
    </source>
</evidence>
<reference evidence="3 4" key="1">
    <citation type="submission" date="2018-02" db="EMBL/GenBank/DDBJ databases">
        <title>Jeotgalibacillus proteolyticum sp. nov. a protease producing bacterium isolated from ocean sediments of Laizhou Bay.</title>
        <authorList>
            <person name="Li Y."/>
        </authorList>
    </citation>
    <scope>NUCLEOTIDE SEQUENCE [LARGE SCALE GENOMIC DNA]</scope>
    <source>
        <strain evidence="3 4">22-7</strain>
    </source>
</reference>
<dbReference type="EMBL" id="PREZ01000003">
    <property type="protein sequence ID" value="PPA70754.1"/>
    <property type="molecule type" value="Genomic_DNA"/>
</dbReference>
<dbReference type="AlphaFoldDB" id="A0A2S5GCX0"/>
<feature type="domain" description="VanZ-like" evidence="2">
    <location>
        <begin position="13"/>
        <end position="146"/>
    </location>
</feature>
<keyword evidence="4" id="KW-1185">Reference proteome</keyword>
<feature type="transmembrane region" description="Helical" evidence="1">
    <location>
        <begin position="130"/>
        <end position="146"/>
    </location>
</feature>
<dbReference type="Pfam" id="PF04892">
    <property type="entry name" value="VanZ"/>
    <property type="match status" value="1"/>
</dbReference>
<sequence>MKRIRGFVVSISFIIYVLALTVLLFMGARGYVWADLTTLEYIKLYSNFVPFQTISTYVEAIFTGSMNLDIPIKNLAGNFIMFLPMGFYLPYFIRKLNKITIFSIAMILLLFSIEVIQLATKRGSFDIDDFILNMSGALLGFVIWKWKAVQQLLK</sequence>
<evidence type="ECO:0000259" key="2">
    <source>
        <dbReference type="Pfam" id="PF04892"/>
    </source>
</evidence>
<protein>
    <submittedName>
        <fullName evidence="3">VanZ family protein</fullName>
    </submittedName>
</protein>
<dbReference type="InterPro" id="IPR006976">
    <property type="entry name" value="VanZ-like"/>
</dbReference>
<gene>
    <name evidence="3" type="ORF">C4B60_08145</name>
</gene>
<dbReference type="Proteomes" id="UP000239047">
    <property type="component" value="Unassembled WGS sequence"/>
</dbReference>